<dbReference type="GO" id="GO:0006094">
    <property type="term" value="P:gluconeogenesis"/>
    <property type="evidence" value="ECO:0007669"/>
    <property type="project" value="InterPro"/>
</dbReference>
<dbReference type="GO" id="GO:0016301">
    <property type="term" value="F:kinase activity"/>
    <property type="evidence" value="ECO:0007669"/>
    <property type="project" value="UniProtKB-KW"/>
</dbReference>
<evidence type="ECO:0000313" key="2">
    <source>
        <dbReference type="EMBL" id="EPR74660.1"/>
    </source>
</evidence>
<dbReference type="STRING" id="641526.ADIWIN_0323"/>
<dbReference type="PATRIC" id="fig|641526.4.peg.319"/>
<keyword evidence="2" id="KW-0456">Lyase</keyword>
<keyword evidence="2" id="KW-0418">Kinase</keyword>
<dbReference type="EC" id="4.1.1.49" evidence="2"/>
<comment type="caution">
    <text evidence="2">The sequence shown here is derived from an EMBL/GenBank/DDBJ whole genome shotgun (WGS) entry which is preliminary data.</text>
</comment>
<protein>
    <submittedName>
        <fullName evidence="2">Phosphoenolpyruvate carboxykinase</fullName>
        <ecNumber evidence="2">4.1.1.49</ecNumber>
    </submittedName>
</protein>
<name>S7VWL0_9FLAO</name>
<dbReference type="InterPro" id="IPR013035">
    <property type="entry name" value="PEP_carboxykinase_C"/>
</dbReference>
<evidence type="ECO:0000256" key="1">
    <source>
        <dbReference type="ARBA" id="ARBA00022793"/>
    </source>
</evidence>
<evidence type="ECO:0000313" key="3">
    <source>
        <dbReference type="Proteomes" id="UP000014962"/>
    </source>
</evidence>
<keyword evidence="1" id="KW-0210">Decarboxylase</keyword>
<gene>
    <name evidence="2" type="ORF">ADIWIN_0323</name>
</gene>
<reference evidence="2 3" key="1">
    <citation type="journal article" date="2013" name="Genome Announc.">
        <title>Draft Genome Sequence of Winogradskyella psychrotolerans RS-3T, Isolated from the Marine Transect of Kongsfjorden, Ny-Alesund, Svalbard, Arctic Ocean.</title>
        <authorList>
            <person name="Kumar Pinnaka A."/>
            <person name="Ara S."/>
            <person name="Singh A."/>
            <person name="Shivaji S."/>
        </authorList>
    </citation>
    <scope>NUCLEOTIDE SEQUENCE [LARGE SCALE GENOMIC DNA]</scope>
    <source>
        <strain evidence="2 3">RS-3</strain>
    </source>
</reference>
<organism evidence="2 3">
    <name type="scientific">Winogradskyella psychrotolerans RS-3</name>
    <dbReference type="NCBI Taxonomy" id="641526"/>
    <lineage>
        <taxon>Bacteria</taxon>
        <taxon>Pseudomonadati</taxon>
        <taxon>Bacteroidota</taxon>
        <taxon>Flavobacteriia</taxon>
        <taxon>Flavobacteriales</taxon>
        <taxon>Flavobacteriaceae</taxon>
        <taxon>Winogradskyella</taxon>
    </lineage>
</organism>
<dbReference type="eggNOG" id="COG1866">
    <property type="taxonomic scope" value="Bacteria"/>
</dbReference>
<sequence length="38" mass="4320">MGVKDPEATFSACFGAAFMMWHPNKYANLLAERIKNMK</sequence>
<dbReference type="SUPFAM" id="SSF53795">
    <property type="entry name" value="PEP carboxykinase-like"/>
    <property type="match status" value="1"/>
</dbReference>
<keyword evidence="2" id="KW-0808">Transferase</keyword>
<accession>S7VWL0</accession>
<dbReference type="InterPro" id="IPR001272">
    <property type="entry name" value="PEP_carboxykinase_ATP"/>
</dbReference>
<dbReference type="EMBL" id="ATMR01000018">
    <property type="protein sequence ID" value="EPR74660.1"/>
    <property type="molecule type" value="Genomic_DNA"/>
</dbReference>
<dbReference type="GO" id="GO:0005524">
    <property type="term" value="F:ATP binding"/>
    <property type="evidence" value="ECO:0007669"/>
    <property type="project" value="InterPro"/>
</dbReference>
<dbReference type="GO" id="GO:0004612">
    <property type="term" value="F:phosphoenolpyruvate carboxykinase (ATP) activity"/>
    <property type="evidence" value="ECO:0007669"/>
    <property type="project" value="UniProtKB-EC"/>
</dbReference>
<dbReference type="Gene3D" id="3.90.228.20">
    <property type="match status" value="1"/>
</dbReference>
<keyword evidence="2" id="KW-0670">Pyruvate</keyword>
<dbReference type="Proteomes" id="UP000014962">
    <property type="component" value="Unassembled WGS sequence"/>
</dbReference>
<dbReference type="AlphaFoldDB" id="S7VWL0"/>
<dbReference type="Pfam" id="PF01293">
    <property type="entry name" value="PEPCK_ATP"/>
    <property type="match status" value="1"/>
</dbReference>
<keyword evidence="3" id="KW-1185">Reference proteome</keyword>
<proteinExistence type="predicted"/>